<dbReference type="GO" id="GO:0051539">
    <property type="term" value="F:4 iron, 4 sulfur cluster binding"/>
    <property type="evidence" value="ECO:0007669"/>
    <property type="project" value="UniProtKB-KW"/>
</dbReference>
<keyword evidence="2" id="KW-0479">Metal-binding</keyword>
<dbReference type="GO" id="GO:0006284">
    <property type="term" value="P:base-excision repair"/>
    <property type="evidence" value="ECO:0007669"/>
    <property type="project" value="InterPro"/>
</dbReference>
<organism evidence="6 7">
    <name type="scientific">Campylobacter avium LMG 24591</name>
    <dbReference type="NCBI Taxonomy" id="522484"/>
    <lineage>
        <taxon>Bacteria</taxon>
        <taxon>Pseudomonadati</taxon>
        <taxon>Campylobacterota</taxon>
        <taxon>Epsilonproteobacteria</taxon>
        <taxon>Campylobacterales</taxon>
        <taxon>Campylobacteraceae</taxon>
        <taxon>Campylobacter</taxon>
    </lineage>
</organism>
<dbReference type="NCBIfam" id="NF010494">
    <property type="entry name" value="PRK13913.1"/>
    <property type="match status" value="1"/>
</dbReference>
<evidence type="ECO:0000256" key="2">
    <source>
        <dbReference type="ARBA" id="ARBA00022723"/>
    </source>
</evidence>
<accession>A0A222MXY6</accession>
<evidence type="ECO:0000259" key="5">
    <source>
        <dbReference type="SMART" id="SM00478"/>
    </source>
</evidence>
<dbReference type="PANTHER" id="PTHR10359:SF19">
    <property type="entry name" value="DNA REPAIR GLYCOSYLASE MJ1434-RELATED"/>
    <property type="match status" value="1"/>
</dbReference>
<keyword evidence="3" id="KW-0408">Iron</keyword>
<dbReference type="Pfam" id="PF00730">
    <property type="entry name" value="HhH-GPD"/>
    <property type="match status" value="1"/>
</dbReference>
<dbReference type="CDD" id="cd00056">
    <property type="entry name" value="ENDO3c"/>
    <property type="match status" value="1"/>
</dbReference>
<evidence type="ECO:0000256" key="3">
    <source>
        <dbReference type="ARBA" id="ARBA00023004"/>
    </source>
</evidence>
<dbReference type="GO" id="GO:0003824">
    <property type="term" value="F:catalytic activity"/>
    <property type="evidence" value="ECO:0007669"/>
    <property type="project" value="InterPro"/>
</dbReference>
<dbReference type="OrthoDB" id="9802365at2"/>
<dbReference type="SUPFAM" id="SSF48150">
    <property type="entry name" value="DNA-glycosylase"/>
    <property type="match status" value="1"/>
</dbReference>
<evidence type="ECO:0000313" key="7">
    <source>
        <dbReference type="Proteomes" id="UP000201169"/>
    </source>
</evidence>
<dbReference type="PANTHER" id="PTHR10359">
    <property type="entry name" value="A/G-SPECIFIC ADENINE GLYCOSYLASE/ENDONUCLEASE III"/>
    <property type="match status" value="1"/>
</dbReference>
<dbReference type="GO" id="GO:0046872">
    <property type="term" value="F:metal ion binding"/>
    <property type="evidence" value="ECO:0007669"/>
    <property type="project" value="UniProtKB-KW"/>
</dbReference>
<dbReference type="Proteomes" id="UP000201169">
    <property type="component" value="Chromosome"/>
</dbReference>
<keyword evidence="7" id="KW-1185">Reference proteome</keyword>
<dbReference type="RefSeq" id="WP_094325211.1">
    <property type="nucleotide sequence ID" value="NZ_CP022347.1"/>
</dbReference>
<name>A0A222MXY6_9BACT</name>
<keyword evidence="4" id="KW-0411">Iron-sulfur</keyword>
<dbReference type="KEGG" id="cavi:CAV_0786"/>
<dbReference type="Gene3D" id="1.10.340.30">
    <property type="entry name" value="Hypothetical protein, domain 2"/>
    <property type="match status" value="1"/>
</dbReference>
<evidence type="ECO:0000256" key="4">
    <source>
        <dbReference type="ARBA" id="ARBA00023014"/>
    </source>
</evidence>
<dbReference type="SMART" id="SM00478">
    <property type="entry name" value="ENDO3c"/>
    <property type="match status" value="1"/>
</dbReference>
<proteinExistence type="predicted"/>
<dbReference type="InterPro" id="IPR003265">
    <property type="entry name" value="HhH-GPD_domain"/>
</dbReference>
<reference evidence="6 7" key="1">
    <citation type="submission" date="2017-07" db="EMBL/GenBank/DDBJ databases">
        <title>Analysis of two Campylobacter avium genomes and identification of a novel hippuricase gene.</title>
        <authorList>
            <person name="Miller W.G."/>
            <person name="Chapman M.H."/>
            <person name="Yee E."/>
            <person name="Revez J."/>
            <person name="Bono J.L."/>
            <person name="Rossi M."/>
        </authorList>
    </citation>
    <scope>NUCLEOTIDE SEQUENCE [LARGE SCALE GENOMIC DNA]</scope>
    <source>
        <strain evidence="6 7">LMG 24591</strain>
    </source>
</reference>
<dbReference type="InterPro" id="IPR023170">
    <property type="entry name" value="HhH_base_excis_C"/>
</dbReference>
<gene>
    <name evidence="6" type="primary">magIII</name>
    <name evidence="6" type="ORF">CAV_0786</name>
</gene>
<evidence type="ECO:0000313" key="6">
    <source>
        <dbReference type="EMBL" id="ASQ30452.1"/>
    </source>
</evidence>
<dbReference type="PIRSF" id="PIRSF001435">
    <property type="entry name" value="Nth"/>
    <property type="match status" value="1"/>
</dbReference>
<dbReference type="EMBL" id="CP022347">
    <property type="protein sequence ID" value="ASQ30452.1"/>
    <property type="molecule type" value="Genomic_DNA"/>
</dbReference>
<protein>
    <submittedName>
        <fullName evidence="6">3-methyladenine DNA glycosylase</fullName>
    </submittedName>
</protein>
<dbReference type="AlphaFoldDB" id="A0A222MXY6"/>
<dbReference type="Gene3D" id="1.10.1670.10">
    <property type="entry name" value="Helix-hairpin-Helix base-excision DNA repair enzymes (C-terminal)"/>
    <property type="match status" value="1"/>
</dbReference>
<keyword evidence="1" id="KW-0004">4Fe-4S</keyword>
<evidence type="ECO:0000256" key="1">
    <source>
        <dbReference type="ARBA" id="ARBA00022485"/>
    </source>
</evidence>
<feature type="domain" description="HhH-GPD" evidence="5">
    <location>
        <begin position="39"/>
        <end position="195"/>
    </location>
</feature>
<dbReference type="InterPro" id="IPR011257">
    <property type="entry name" value="DNA_glycosylase"/>
</dbReference>
<sequence length="228" mass="26251">MNGYEIFKALLGLKLEYENFDWLENRSLSEFEILISIILTQNTNWNNVLKALNNLKEARISSLELLDSLDKEKLAILIKPSGFYNTKAKRIKELVSAILSEFKDLQTFKASVDRTWLLNIKGLGFESADSILNYLCKKEILVVDAYTNRLAKALNYEFESYDECREFFESGIEIKQDILCEILGKKCELYELYQIFHALILSFVKKYSKAKSINDEGKAILRGAVGET</sequence>